<dbReference type="Proteomes" id="UP000675781">
    <property type="component" value="Unassembled WGS sequence"/>
</dbReference>
<dbReference type="GO" id="GO:0003677">
    <property type="term" value="F:DNA binding"/>
    <property type="evidence" value="ECO:0007669"/>
    <property type="project" value="UniProtKB-KW"/>
</dbReference>
<dbReference type="GO" id="GO:0006352">
    <property type="term" value="P:DNA-templated transcription initiation"/>
    <property type="evidence" value="ECO:0007669"/>
    <property type="project" value="InterPro"/>
</dbReference>
<dbReference type="NCBIfam" id="TIGR02937">
    <property type="entry name" value="sigma70-ECF"/>
    <property type="match status" value="1"/>
</dbReference>
<dbReference type="RefSeq" id="WP_212532868.1">
    <property type="nucleotide sequence ID" value="NZ_JAGSOG010000287.1"/>
</dbReference>
<feature type="domain" description="RNA polymerase sigma factor 70 region 4 type 2" evidence="7">
    <location>
        <begin position="103"/>
        <end position="155"/>
    </location>
</feature>
<dbReference type="GO" id="GO:0016987">
    <property type="term" value="F:sigma factor activity"/>
    <property type="evidence" value="ECO:0007669"/>
    <property type="project" value="UniProtKB-KW"/>
</dbReference>
<dbReference type="Gene3D" id="1.10.10.10">
    <property type="entry name" value="Winged helix-like DNA-binding domain superfamily/Winged helix DNA-binding domain"/>
    <property type="match status" value="1"/>
</dbReference>
<name>A0A941EW83_9ACTN</name>
<dbReference type="AlphaFoldDB" id="A0A941EW83"/>
<keyword evidence="4" id="KW-0238">DNA-binding</keyword>
<dbReference type="InterPro" id="IPR036388">
    <property type="entry name" value="WH-like_DNA-bd_sf"/>
</dbReference>
<feature type="domain" description="RNA polymerase sigma-70 region 2" evidence="6">
    <location>
        <begin position="20"/>
        <end position="79"/>
    </location>
</feature>
<comment type="similarity">
    <text evidence="1">Belongs to the sigma-70 factor family. ECF subfamily.</text>
</comment>
<dbReference type="SUPFAM" id="SSF88946">
    <property type="entry name" value="Sigma2 domain of RNA polymerase sigma factors"/>
    <property type="match status" value="1"/>
</dbReference>
<evidence type="ECO:0000256" key="5">
    <source>
        <dbReference type="ARBA" id="ARBA00023163"/>
    </source>
</evidence>
<dbReference type="Pfam" id="PF08281">
    <property type="entry name" value="Sigma70_r4_2"/>
    <property type="match status" value="1"/>
</dbReference>
<comment type="caution">
    <text evidence="8">The sequence shown here is derived from an EMBL/GenBank/DDBJ whole genome shotgun (WGS) entry which is preliminary data.</text>
</comment>
<evidence type="ECO:0000259" key="7">
    <source>
        <dbReference type="Pfam" id="PF08281"/>
    </source>
</evidence>
<keyword evidence="3" id="KW-0731">Sigma factor</keyword>
<sequence length="181" mass="20001">MAELRAHEADFDEFFGASFRRVVSQIYAMTGNLAEAEDAVAEAYAKAWQRWSLVRGYTDPEAWIRTVAYRLAVSSWRKAVNRRAAHRRAAASAETPELSADHLALVDALRQISAEQRRAIVLFHLVGLSISEIAAETDSPEGTVKSHLNRGRKALAPLVSEFATAGSGESRGSRYGLAREW</sequence>
<dbReference type="PANTHER" id="PTHR43133:SF50">
    <property type="entry name" value="ECF RNA POLYMERASE SIGMA FACTOR SIGM"/>
    <property type="match status" value="1"/>
</dbReference>
<dbReference type="InterPro" id="IPR013325">
    <property type="entry name" value="RNA_pol_sigma_r2"/>
</dbReference>
<dbReference type="InterPro" id="IPR014284">
    <property type="entry name" value="RNA_pol_sigma-70_dom"/>
</dbReference>
<dbReference type="InterPro" id="IPR039425">
    <property type="entry name" value="RNA_pol_sigma-70-like"/>
</dbReference>
<evidence type="ECO:0000313" key="9">
    <source>
        <dbReference type="Proteomes" id="UP000675781"/>
    </source>
</evidence>
<keyword evidence="5" id="KW-0804">Transcription</keyword>
<dbReference type="PANTHER" id="PTHR43133">
    <property type="entry name" value="RNA POLYMERASE ECF-TYPE SIGMA FACTO"/>
    <property type="match status" value="1"/>
</dbReference>
<dbReference type="SUPFAM" id="SSF88659">
    <property type="entry name" value="Sigma3 and sigma4 domains of RNA polymerase sigma factors"/>
    <property type="match status" value="1"/>
</dbReference>
<organism evidence="8 9">
    <name type="scientific">Actinospica durhamensis</name>
    <dbReference type="NCBI Taxonomy" id="1508375"/>
    <lineage>
        <taxon>Bacteria</taxon>
        <taxon>Bacillati</taxon>
        <taxon>Actinomycetota</taxon>
        <taxon>Actinomycetes</taxon>
        <taxon>Catenulisporales</taxon>
        <taxon>Actinospicaceae</taxon>
        <taxon>Actinospica</taxon>
    </lineage>
</organism>
<dbReference type="InterPro" id="IPR013324">
    <property type="entry name" value="RNA_pol_sigma_r3/r4-like"/>
</dbReference>
<keyword evidence="2" id="KW-0805">Transcription regulation</keyword>
<proteinExistence type="inferred from homology"/>
<reference evidence="8" key="1">
    <citation type="submission" date="2021-04" db="EMBL/GenBank/DDBJ databases">
        <title>Genome based classification of Actinospica acidithermotolerans sp. nov., an actinobacterium isolated from an Indonesian hot spring.</title>
        <authorList>
            <person name="Kusuma A.B."/>
            <person name="Putra K.E."/>
            <person name="Nafisah S."/>
            <person name="Loh J."/>
            <person name="Nouioui I."/>
            <person name="Goodfellow M."/>
        </authorList>
    </citation>
    <scope>NUCLEOTIDE SEQUENCE</scope>
    <source>
        <strain evidence="8">CSCA 57</strain>
    </source>
</reference>
<evidence type="ECO:0000256" key="2">
    <source>
        <dbReference type="ARBA" id="ARBA00023015"/>
    </source>
</evidence>
<dbReference type="Pfam" id="PF04542">
    <property type="entry name" value="Sigma70_r2"/>
    <property type="match status" value="1"/>
</dbReference>
<dbReference type="InterPro" id="IPR013249">
    <property type="entry name" value="RNA_pol_sigma70_r4_t2"/>
</dbReference>
<evidence type="ECO:0000256" key="3">
    <source>
        <dbReference type="ARBA" id="ARBA00023082"/>
    </source>
</evidence>
<dbReference type="Gene3D" id="1.10.1740.10">
    <property type="match status" value="1"/>
</dbReference>
<dbReference type="InterPro" id="IPR007627">
    <property type="entry name" value="RNA_pol_sigma70_r2"/>
</dbReference>
<evidence type="ECO:0000259" key="6">
    <source>
        <dbReference type="Pfam" id="PF04542"/>
    </source>
</evidence>
<evidence type="ECO:0000313" key="8">
    <source>
        <dbReference type="EMBL" id="MBR7838411.1"/>
    </source>
</evidence>
<dbReference type="EMBL" id="JAGSOG010000287">
    <property type="protein sequence ID" value="MBR7838411.1"/>
    <property type="molecule type" value="Genomic_DNA"/>
</dbReference>
<gene>
    <name evidence="8" type="ORF">KDL01_34400</name>
</gene>
<evidence type="ECO:0000256" key="1">
    <source>
        <dbReference type="ARBA" id="ARBA00010641"/>
    </source>
</evidence>
<accession>A0A941EW83</accession>
<dbReference type="CDD" id="cd06171">
    <property type="entry name" value="Sigma70_r4"/>
    <property type="match status" value="1"/>
</dbReference>
<keyword evidence="9" id="KW-1185">Reference proteome</keyword>
<evidence type="ECO:0000256" key="4">
    <source>
        <dbReference type="ARBA" id="ARBA00023125"/>
    </source>
</evidence>
<protein>
    <submittedName>
        <fullName evidence="8">Sigma-70 family RNA polymerase sigma factor</fullName>
    </submittedName>
</protein>